<dbReference type="GO" id="GO:0005506">
    <property type="term" value="F:iron ion binding"/>
    <property type="evidence" value="ECO:0007669"/>
    <property type="project" value="InterPro"/>
</dbReference>
<evidence type="ECO:0000256" key="5">
    <source>
        <dbReference type="ARBA" id="ARBA00023002"/>
    </source>
</evidence>
<keyword evidence="4 8" id="KW-0479">Metal-binding</keyword>
<dbReference type="InterPro" id="IPR002397">
    <property type="entry name" value="Cyt_P450_B"/>
</dbReference>
<dbReference type="PRINTS" id="PR00385">
    <property type="entry name" value="P450"/>
</dbReference>
<feature type="region of interest" description="Disordered" evidence="9">
    <location>
        <begin position="56"/>
        <end position="82"/>
    </location>
</feature>
<dbReference type="CDD" id="cd11031">
    <property type="entry name" value="Cyp158A-like"/>
    <property type="match status" value="1"/>
</dbReference>
<evidence type="ECO:0000256" key="8">
    <source>
        <dbReference type="RuleBase" id="RU000461"/>
    </source>
</evidence>
<dbReference type="PRINTS" id="PR00359">
    <property type="entry name" value="BP450"/>
</dbReference>
<dbReference type="AlphaFoldDB" id="A0A7W0CPY8"/>
<dbReference type="EC" id="1.14.19.8" evidence="10"/>
<dbReference type="GO" id="GO:0020037">
    <property type="term" value="F:heme binding"/>
    <property type="evidence" value="ECO:0007669"/>
    <property type="project" value="InterPro"/>
</dbReference>
<protein>
    <submittedName>
        <fullName evidence="10">Pentalenolactone synthase</fullName>
        <ecNumber evidence="10">1.14.19.8</ecNumber>
    </submittedName>
</protein>
<proteinExistence type="inferred from homology"/>
<dbReference type="Pfam" id="PF00067">
    <property type="entry name" value="p450"/>
    <property type="match status" value="1"/>
</dbReference>
<evidence type="ECO:0000313" key="11">
    <source>
        <dbReference type="Proteomes" id="UP000530928"/>
    </source>
</evidence>
<keyword evidence="6 8" id="KW-0408">Iron</keyword>
<dbReference type="InterPro" id="IPR017972">
    <property type="entry name" value="Cyt_P450_CS"/>
</dbReference>
<evidence type="ECO:0000256" key="6">
    <source>
        <dbReference type="ARBA" id="ARBA00023004"/>
    </source>
</evidence>
<evidence type="ECO:0000256" key="2">
    <source>
        <dbReference type="ARBA" id="ARBA00010617"/>
    </source>
</evidence>
<dbReference type="InterPro" id="IPR001128">
    <property type="entry name" value="Cyt_P450"/>
</dbReference>
<comment type="cofactor">
    <cofactor evidence="1">
        <name>heme</name>
        <dbReference type="ChEBI" id="CHEBI:30413"/>
    </cofactor>
</comment>
<accession>A0A7W0CPY8</accession>
<dbReference type="PANTHER" id="PTHR46696">
    <property type="entry name" value="P450, PUTATIVE (EUROFUNG)-RELATED"/>
    <property type="match status" value="1"/>
</dbReference>
<reference evidence="10 11" key="1">
    <citation type="submission" date="2020-07" db="EMBL/GenBank/DDBJ databases">
        <title>Genomic Encyclopedia of Type Strains, Phase IV (KMG-IV): sequencing the most valuable type-strain genomes for metagenomic binning, comparative biology and taxonomic classification.</title>
        <authorList>
            <person name="Goeker M."/>
        </authorList>
    </citation>
    <scope>NUCLEOTIDE SEQUENCE [LARGE SCALE GENOMIC DNA]</scope>
    <source>
        <strain evidence="10 11">DSM 45533</strain>
    </source>
</reference>
<evidence type="ECO:0000256" key="4">
    <source>
        <dbReference type="ARBA" id="ARBA00022723"/>
    </source>
</evidence>
<dbReference type="PANTHER" id="PTHR46696:SF5">
    <property type="entry name" value="CYTOCHROME P450 BJ-1"/>
    <property type="match status" value="1"/>
</dbReference>
<evidence type="ECO:0000256" key="1">
    <source>
        <dbReference type="ARBA" id="ARBA00001971"/>
    </source>
</evidence>
<dbReference type="EMBL" id="JACDUR010000006">
    <property type="protein sequence ID" value="MBA2895034.1"/>
    <property type="molecule type" value="Genomic_DNA"/>
</dbReference>
<keyword evidence="7 8" id="KW-0503">Monooxygenase</keyword>
<evidence type="ECO:0000256" key="3">
    <source>
        <dbReference type="ARBA" id="ARBA00022617"/>
    </source>
</evidence>
<dbReference type="Proteomes" id="UP000530928">
    <property type="component" value="Unassembled WGS sequence"/>
</dbReference>
<gene>
    <name evidence="10" type="ORF">HNR30_006406</name>
</gene>
<evidence type="ECO:0000256" key="9">
    <source>
        <dbReference type="SAM" id="MobiDB-lite"/>
    </source>
</evidence>
<dbReference type="SUPFAM" id="SSF48264">
    <property type="entry name" value="Cytochrome P450"/>
    <property type="match status" value="1"/>
</dbReference>
<dbReference type="GO" id="GO:0016705">
    <property type="term" value="F:oxidoreductase activity, acting on paired donors, with incorporation or reduction of molecular oxygen"/>
    <property type="evidence" value="ECO:0007669"/>
    <property type="project" value="InterPro"/>
</dbReference>
<organism evidence="10 11">
    <name type="scientific">Nonomuraea soli</name>
    <dbReference type="NCBI Taxonomy" id="1032476"/>
    <lineage>
        <taxon>Bacteria</taxon>
        <taxon>Bacillati</taxon>
        <taxon>Actinomycetota</taxon>
        <taxon>Actinomycetes</taxon>
        <taxon>Streptosporangiales</taxon>
        <taxon>Streptosporangiaceae</taxon>
        <taxon>Nonomuraea</taxon>
    </lineage>
</organism>
<evidence type="ECO:0000313" key="10">
    <source>
        <dbReference type="EMBL" id="MBA2895034.1"/>
    </source>
</evidence>
<dbReference type="FunFam" id="1.10.630.10:FF:000018">
    <property type="entry name" value="Cytochrome P450 monooxygenase"/>
    <property type="match status" value="1"/>
</dbReference>
<sequence>MTPQLPFPAEHPLEVPPLLRALAAQGPVHRVRTRVGHEALLVTGYEEVKKYLSDERLGRSHPDPANAARTGESALFGGPRGGFETELEEHARMRELLQPHFSPKRMRAFTPRVEALTDQLIDAMTSPADLCEALALPLPILVICELLGVPYEDRPQFRAWSQQTSDVTNRELSEQGLFALYGYGQELVRRKRKEPGDDFISRMIDTVSDDEIAMLSMAMLFAGHETTVVAIELGALFLLENRSQWELLVERPELIQGAVDEMLRTPADAIGVIPRYARTDLDICGAAVKTGDLVVLDTSAANHDAQAFPEPDRFDITRDNAHHITFGHGLRYCIGAPLARIELRVVFGKLVERCPGLRLAIPVEQIQRQPDKLTSGVDRLPVTF</sequence>
<keyword evidence="5 8" id="KW-0560">Oxidoreductase</keyword>
<dbReference type="GO" id="GO:0004497">
    <property type="term" value="F:monooxygenase activity"/>
    <property type="evidence" value="ECO:0007669"/>
    <property type="project" value="UniProtKB-KW"/>
</dbReference>
<name>A0A7W0CPY8_9ACTN</name>
<keyword evidence="11" id="KW-1185">Reference proteome</keyword>
<keyword evidence="3 8" id="KW-0349">Heme</keyword>
<comment type="caution">
    <text evidence="10">The sequence shown here is derived from an EMBL/GenBank/DDBJ whole genome shotgun (WGS) entry which is preliminary data.</text>
</comment>
<evidence type="ECO:0000256" key="7">
    <source>
        <dbReference type="ARBA" id="ARBA00023033"/>
    </source>
</evidence>
<dbReference type="RefSeq" id="WP_181613733.1">
    <property type="nucleotide sequence ID" value="NZ_BAABAM010000004.1"/>
</dbReference>
<dbReference type="Gene3D" id="1.10.630.10">
    <property type="entry name" value="Cytochrome P450"/>
    <property type="match status" value="1"/>
</dbReference>
<dbReference type="InterPro" id="IPR036396">
    <property type="entry name" value="Cyt_P450_sf"/>
</dbReference>
<comment type="similarity">
    <text evidence="2 8">Belongs to the cytochrome P450 family.</text>
</comment>
<dbReference type="PROSITE" id="PS00086">
    <property type="entry name" value="CYTOCHROME_P450"/>
    <property type="match status" value="1"/>
</dbReference>